<dbReference type="EMBL" id="JASCZI010271964">
    <property type="protein sequence ID" value="MED6218500.1"/>
    <property type="molecule type" value="Genomic_DNA"/>
</dbReference>
<gene>
    <name evidence="2" type="ORF">PIB30_027156</name>
</gene>
<evidence type="ECO:0000313" key="3">
    <source>
        <dbReference type="Proteomes" id="UP001341840"/>
    </source>
</evidence>
<evidence type="ECO:0000256" key="1">
    <source>
        <dbReference type="SAM" id="MobiDB-lite"/>
    </source>
</evidence>
<dbReference type="Proteomes" id="UP001341840">
    <property type="component" value="Unassembled WGS sequence"/>
</dbReference>
<name>A0ABU6Z7E6_9FABA</name>
<organism evidence="2 3">
    <name type="scientific">Stylosanthes scabra</name>
    <dbReference type="NCBI Taxonomy" id="79078"/>
    <lineage>
        <taxon>Eukaryota</taxon>
        <taxon>Viridiplantae</taxon>
        <taxon>Streptophyta</taxon>
        <taxon>Embryophyta</taxon>
        <taxon>Tracheophyta</taxon>
        <taxon>Spermatophyta</taxon>
        <taxon>Magnoliopsida</taxon>
        <taxon>eudicotyledons</taxon>
        <taxon>Gunneridae</taxon>
        <taxon>Pentapetalae</taxon>
        <taxon>rosids</taxon>
        <taxon>fabids</taxon>
        <taxon>Fabales</taxon>
        <taxon>Fabaceae</taxon>
        <taxon>Papilionoideae</taxon>
        <taxon>50 kb inversion clade</taxon>
        <taxon>dalbergioids sensu lato</taxon>
        <taxon>Dalbergieae</taxon>
        <taxon>Pterocarpus clade</taxon>
        <taxon>Stylosanthes</taxon>
    </lineage>
</organism>
<reference evidence="2 3" key="1">
    <citation type="journal article" date="2023" name="Plants (Basel)">
        <title>Bridging the Gap: Combining Genomics and Transcriptomics Approaches to Understand Stylosanthes scabra, an Orphan Legume from the Brazilian Caatinga.</title>
        <authorList>
            <person name="Ferreira-Neto J.R.C."/>
            <person name="da Silva M.D."/>
            <person name="Binneck E."/>
            <person name="de Melo N.F."/>
            <person name="da Silva R.H."/>
            <person name="de Melo A.L.T.M."/>
            <person name="Pandolfi V."/>
            <person name="Bustamante F.O."/>
            <person name="Brasileiro-Vidal A.C."/>
            <person name="Benko-Iseppon A.M."/>
        </authorList>
    </citation>
    <scope>NUCLEOTIDE SEQUENCE [LARGE SCALE GENOMIC DNA]</scope>
    <source>
        <tissue evidence="2">Leaves</tissue>
    </source>
</reference>
<feature type="region of interest" description="Disordered" evidence="1">
    <location>
        <begin position="242"/>
        <end position="262"/>
    </location>
</feature>
<keyword evidence="3" id="KW-1185">Reference proteome</keyword>
<protein>
    <submittedName>
        <fullName evidence="2">Uncharacterized protein</fullName>
    </submittedName>
</protein>
<accession>A0ABU6Z7E6</accession>
<proteinExistence type="predicted"/>
<comment type="caution">
    <text evidence="2">The sequence shown here is derived from an EMBL/GenBank/DDBJ whole genome shotgun (WGS) entry which is preliminary data.</text>
</comment>
<sequence>MNSLHSTESIGYGWSISAWQFWNGRGTPEAQRFAEVSRAFTSCSSIWFHLWSLWNPNPDWDTFDLAFLHQFEPAMHDAKLVELNIGFGYATGDVILEEDADSDSTNNLAMNSSIDQQVNFTRSFHKSTIGHNEIDAEDAKLERAEIKEQSPTLLDTEESDGGTIPGNGCTQHPTSGAAVDAVKMAKEEEAHRPPPKPPNLSSEWVLTDETTVLRLKSAPETSPSKATNVTAGDSNNALVWRQRHHGENEKRTLLRSAGGFKA</sequence>
<evidence type="ECO:0000313" key="2">
    <source>
        <dbReference type="EMBL" id="MED6218500.1"/>
    </source>
</evidence>
<feature type="region of interest" description="Disordered" evidence="1">
    <location>
        <begin position="152"/>
        <end position="172"/>
    </location>
</feature>